<keyword evidence="3" id="KW-1185">Reference proteome</keyword>
<feature type="region of interest" description="Disordered" evidence="1">
    <location>
        <begin position="20"/>
        <end position="63"/>
    </location>
</feature>
<reference evidence="2" key="1">
    <citation type="submission" date="2022-03" db="EMBL/GenBank/DDBJ databases">
        <authorList>
            <person name="Sayadi A."/>
        </authorList>
    </citation>
    <scope>NUCLEOTIDE SEQUENCE</scope>
</reference>
<dbReference type="AlphaFoldDB" id="A0A9P0PZR4"/>
<accession>A0A9P0PZR4</accession>
<comment type="caution">
    <text evidence="2">The sequence shown here is derived from an EMBL/GenBank/DDBJ whole genome shotgun (WGS) entry which is preliminary data.</text>
</comment>
<feature type="compositionally biased region" description="Basic and acidic residues" evidence="1">
    <location>
        <begin position="40"/>
        <end position="63"/>
    </location>
</feature>
<dbReference type="Proteomes" id="UP001152888">
    <property type="component" value="Unassembled WGS sequence"/>
</dbReference>
<proteinExistence type="predicted"/>
<gene>
    <name evidence="2" type="ORF">ACAOBT_LOCUS25389</name>
</gene>
<organism evidence="2 3">
    <name type="scientific">Acanthoscelides obtectus</name>
    <name type="common">Bean weevil</name>
    <name type="synonym">Bruchus obtectus</name>
    <dbReference type="NCBI Taxonomy" id="200917"/>
    <lineage>
        <taxon>Eukaryota</taxon>
        <taxon>Metazoa</taxon>
        <taxon>Ecdysozoa</taxon>
        <taxon>Arthropoda</taxon>
        <taxon>Hexapoda</taxon>
        <taxon>Insecta</taxon>
        <taxon>Pterygota</taxon>
        <taxon>Neoptera</taxon>
        <taxon>Endopterygota</taxon>
        <taxon>Coleoptera</taxon>
        <taxon>Polyphaga</taxon>
        <taxon>Cucujiformia</taxon>
        <taxon>Chrysomeloidea</taxon>
        <taxon>Chrysomelidae</taxon>
        <taxon>Bruchinae</taxon>
        <taxon>Bruchini</taxon>
        <taxon>Acanthoscelides</taxon>
    </lineage>
</organism>
<protein>
    <submittedName>
        <fullName evidence="2">Uncharacterized protein</fullName>
    </submittedName>
</protein>
<name>A0A9P0PZR4_ACAOB</name>
<evidence type="ECO:0000313" key="3">
    <source>
        <dbReference type="Proteomes" id="UP001152888"/>
    </source>
</evidence>
<sequence length="63" mass="7462">MSTHKRYLSDKEPEEIVRRYERGEEDSDCSNNDLVDSGSEAEHREEEEQVKTDEIVYQPTKDE</sequence>
<evidence type="ECO:0000313" key="2">
    <source>
        <dbReference type="EMBL" id="CAH2000157.1"/>
    </source>
</evidence>
<evidence type="ECO:0000256" key="1">
    <source>
        <dbReference type="SAM" id="MobiDB-lite"/>
    </source>
</evidence>
<dbReference type="EMBL" id="CAKOFQ010007392">
    <property type="protein sequence ID" value="CAH2000157.1"/>
    <property type="molecule type" value="Genomic_DNA"/>
</dbReference>